<comment type="function">
    <text evidence="4">Removes the phosphate from trehalose 6-phosphate to produce free trehalose.</text>
</comment>
<dbReference type="SUPFAM" id="SSF56784">
    <property type="entry name" value="HAD-like"/>
    <property type="match status" value="1"/>
</dbReference>
<dbReference type="InterPro" id="IPR006379">
    <property type="entry name" value="HAD-SF_hydro_IIB"/>
</dbReference>
<evidence type="ECO:0000256" key="1">
    <source>
        <dbReference type="ARBA" id="ARBA00005199"/>
    </source>
</evidence>
<evidence type="ECO:0000313" key="6">
    <source>
        <dbReference type="Proteomes" id="UP000198706"/>
    </source>
</evidence>
<accession>A0A1G9B1I4</accession>
<dbReference type="Gene3D" id="3.30.70.1020">
    <property type="entry name" value="Trehalose-6-phosphate phosphatase related protein, domain 2"/>
    <property type="match status" value="1"/>
</dbReference>
<dbReference type="EMBL" id="FNFD01000006">
    <property type="protein sequence ID" value="SDK33308.1"/>
    <property type="molecule type" value="Genomic_DNA"/>
</dbReference>
<dbReference type="EC" id="3.1.3.12" evidence="4"/>
<dbReference type="InterPro" id="IPR036412">
    <property type="entry name" value="HAD-like_sf"/>
</dbReference>
<comment type="cofactor">
    <cofactor evidence="4">
        <name>Mg(2+)</name>
        <dbReference type="ChEBI" id="CHEBI:18420"/>
    </cofactor>
</comment>
<dbReference type="InterPro" id="IPR023214">
    <property type="entry name" value="HAD_sf"/>
</dbReference>
<evidence type="ECO:0000313" key="5">
    <source>
        <dbReference type="EMBL" id="SDK33308.1"/>
    </source>
</evidence>
<evidence type="ECO:0000256" key="4">
    <source>
        <dbReference type="RuleBase" id="RU361117"/>
    </source>
</evidence>
<keyword evidence="6" id="KW-1185">Reference proteome</keyword>
<protein>
    <recommendedName>
        <fullName evidence="4">Trehalose 6-phosphate phosphatase</fullName>
        <ecNumber evidence="4">3.1.3.12</ecNumber>
    </recommendedName>
</protein>
<dbReference type="CDD" id="cd01627">
    <property type="entry name" value="HAD_TPP"/>
    <property type="match status" value="1"/>
</dbReference>
<gene>
    <name evidence="5" type="ORF">SAMN05216186_106108</name>
</gene>
<organism evidence="5 6">
    <name type="scientific">Pseudomonas indica</name>
    <dbReference type="NCBI Taxonomy" id="137658"/>
    <lineage>
        <taxon>Bacteria</taxon>
        <taxon>Pseudomonadati</taxon>
        <taxon>Pseudomonadota</taxon>
        <taxon>Gammaproteobacteria</taxon>
        <taxon>Pseudomonadales</taxon>
        <taxon>Pseudomonadaceae</taxon>
        <taxon>Pseudomonas</taxon>
    </lineage>
</organism>
<dbReference type="AlphaFoldDB" id="A0A1G9B1I4"/>
<comment type="similarity">
    <text evidence="2 4">Belongs to the trehalose phosphatase family.</text>
</comment>
<dbReference type="Pfam" id="PF02358">
    <property type="entry name" value="Trehalose_PPase"/>
    <property type="match status" value="1"/>
</dbReference>
<dbReference type="PANTHER" id="PTHR43768">
    <property type="entry name" value="TREHALOSE 6-PHOSPHATE PHOSPHATASE"/>
    <property type="match status" value="1"/>
</dbReference>
<dbReference type="Gene3D" id="3.40.50.1000">
    <property type="entry name" value="HAD superfamily/HAD-like"/>
    <property type="match status" value="1"/>
</dbReference>
<dbReference type="InterPro" id="IPR003337">
    <property type="entry name" value="Trehalose_PPase"/>
</dbReference>
<evidence type="ECO:0000256" key="2">
    <source>
        <dbReference type="ARBA" id="ARBA00008770"/>
    </source>
</evidence>
<dbReference type="GO" id="GO:0005992">
    <property type="term" value="P:trehalose biosynthetic process"/>
    <property type="evidence" value="ECO:0007669"/>
    <property type="project" value="UniProtKB-UniPathway"/>
</dbReference>
<dbReference type="STRING" id="137658.SAMN05216186_106108"/>
<dbReference type="InterPro" id="IPR044651">
    <property type="entry name" value="OTSB-like"/>
</dbReference>
<dbReference type="PANTHER" id="PTHR43768:SF3">
    <property type="entry name" value="TREHALOSE 6-PHOSPHATE PHOSPHATASE"/>
    <property type="match status" value="1"/>
</dbReference>
<evidence type="ECO:0000256" key="3">
    <source>
        <dbReference type="ARBA" id="ARBA00022801"/>
    </source>
</evidence>
<dbReference type="NCBIfam" id="TIGR00685">
    <property type="entry name" value="T6PP"/>
    <property type="match status" value="1"/>
</dbReference>
<dbReference type="GO" id="GO:0000287">
    <property type="term" value="F:magnesium ion binding"/>
    <property type="evidence" value="ECO:0007669"/>
    <property type="project" value="UniProtKB-ARBA"/>
</dbReference>
<comment type="pathway">
    <text evidence="1 4">Glycan biosynthesis; trehalose biosynthesis.</text>
</comment>
<keyword evidence="4" id="KW-0479">Metal-binding</keyword>
<sequence length="268" mass="29256">MTVRPYMNDFELVTRLDISRCAFFFDVDGTLAEIQPRPELVFIPESTLDALQRLQDRGGVVAVISGRKLDDLDRLLDPLRLPAAGVHGAERRDAEGRETRLVEDPATLARIGAELEEACAPYPELRVENKGVAFALHYREAPERESIARYLAESFAERYADLLGLQPGKCVFELKPKGASKGEVINSFMREAPFAGRLPLFIGDDLTDEAGFAAVNALQGLSLKVGSGPTTARQRLASVSAVADWLRTLLASTGGMSPIQEEQRGGIS</sequence>
<dbReference type="UniPathway" id="UPA00299"/>
<name>A0A1G9B1I4_9PSED</name>
<keyword evidence="3 4" id="KW-0378">Hydrolase</keyword>
<proteinExistence type="inferred from homology"/>
<dbReference type="GO" id="GO:0004805">
    <property type="term" value="F:trehalose-phosphatase activity"/>
    <property type="evidence" value="ECO:0007669"/>
    <property type="project" value="UniProtKB-EC"/>
</dbReference>
<dbReference type="Proteomes" id="UP000198706">
    <property type="component" value="Unassembled WGS sequence"/>
</dbReference>
<dbReference type="NCBIfam" id="TIGR01484">
    <property type="entry name" value="HAD-SF-IIB"/>
    <property type="match status" value="1"/>
</dbReference>
<comment type="catalytic activity">
    <reaction evidence="4">
        <text>alpha,alpha-trehalose 6-phosphate + H2O = alpha,alpha-trehalose + phosphate</text>
        <dbReference type="Rhea" id="RHEA:23420"/>
        <dbReference type="ChEBI" id="CHEBI:15377"/>
        <dbReference type="ChEBI" id="CHEBI:16551"/>
        <dbReference type="ChEBI" id="CHEBI:43474"/>
        <dbReference type="ChEBI" id="CHEBI:58429"/>
        <dbReference type="EC" id="3.1.3.12"/>
    </reaction>
</comment>
<reference evidence="5 6" key="1">
    <citation type="submission" date="2016-10" db="EMBL/GenBank/DDBJ databases">
        <authorList>
            <person name="de Groot N.N."/>
        </authorList>
    </citation>
    <scope>NUCLEOTIDE SEQUENCE [LARGE SCALE GENOMIC DNA]</scope>
    <source>
        <strain evidence="5 6">JCM 21544</strain>
    </source>
</reference>
<keyword evidence="4" id="KW-0460">Magnesium</keyword>